<keyword evidence="5" id="KW-1185">Reference proteome</keyword>
<evidence type="ECO:0000256" key="1">
    <source>
        <dbReference type="ARBA" id="ARBA00023122"/>
    </source>
</evidence>
<dbReference type="Gene3D" id="3.10.580.10">
    <property type="entry name" value="CBS-domain"/>
    <property type="match status" value="1"/>
</dbReference>
<dbReference type="Pfam" id="PF00571">
    <property type="entry name" value="CBS"/>
    <property type="match status" value="2"/>
</dbReference>
<organism evidence="4 5">
    <name type="scientific">Thiomicrorhabdus immobilis</name>
    <dbReference type="NCBI Taxonomy" id="2791037"/>
    <lineage>
        <taxon>Bacteria</taxon>
        <taxon>Pseudomonadati</taxon>
        <taxon>Pseudomonadota</taxon>
        <taxon>Gammaproteobacteria</taxon>
        <taxon>Thiotrichales</taxon>
        <taxon>Piscirickettsiaceae</taxon>
        <taxon>Thiomicrorhabdus</taxon>
    </lineage>
</organism>
<dbReference type="PANTHER" id="PTHR43080:SF2">
    <property type="entry name" value="CBS DOMAIN-CONTAINING PROTEIN"/>
    <property type="match status" value="1"/>
</dbReference>
<gene>
    <name evidence="4" type="ORF">THMIRHAM_09360</name>
</gene>
<accession>A0ABM7MCP3</accession>
<keyword evidence="1 2" id="KW-0129">CBS domain</keyword>
<dbReference type="SUPFAM" id="SSF54631">
    <property type="entry name" value="CBS-domain pair"/>
    <property type="match status" value="1"/>
</dbReference>
<dbReference type="InterPro" id="IPR051257">
    <property type="entry name" value="Diverse_CBS-Domain"/>
</dbReference>
<feature type="domain" description="CBS" evidence="3">
    <location>
        <begin position="80"/>
        <end position="137"/>
    </location>
</feature>
<dbReference type="SMART" id="SM00116">
    <property type="entry name" value="CBS"/>
    <property type="match status" value="2"/>
</dbReference>
<dbReference type="InterPro" id="IPR000644">
    <property type="entry name" value="CBS_dom"/>
</dbReference>
<evidence type="ECO:0000259" key="3">
    <source>
        <dbReference type="PROSITE" id="PS51371"/>
    </source>
</evidence>
<dbReference type="PROSITE" id="PS51371">
    <property type="entry name" value="CBS"/>
    <property type="match status" value="2"/>
</dbReference>
<dbReference type="PANTHER" id="PTHR43080">
    <property type="entry name" value="CBS DOMAIN-CONTAINING PROTEIN CBSX3, MITOCHONDRIAL"/>
    <property type="match status" value="1"/>
</dbReference>
<feature type="domain" description="CBS" evidence="3">
    <location>
        <begin position="149"/>
        <end position="205"/>
    </location>
</feature>
<dbReference type="EMBL" id="AP024202">
    <property type="protein sequence ID" value="BCN93151.1"/>
    <property type="molecule type" value="Genomic_DNA"/>
</dbReference>
<evidence type="ECO:0000313" key="4">
    <source>
        <dbReference type="EMBL" id="BCN93151.1"/>
    </source>
</evidence>
<evidence type="ECO:0000256" key="2">
    <source>
        <dbReference type="PROSITE-ProRule" id="PRU00703"/>
    </source>
</evidence>
<dbReference type="RefSeq" id="WP_237264078.1">
    <property type="nucleotide sequence ID" value="NZ_AP024202.1"/>
</dbReference>
<dbReference type="Proteomes" id="UP001054820">
    <property type="component" value="Chromosome"/>
</dbReference>
<name>A0ABM7MCP3_9GAMM</name>
<reference evidence="4" key="1">
    <citation type="journal article" date="2022" name="Arch. Microbiol.">
        <title>Thiomicrorhabdus immobilis sp. nov., a mesophilic sulfur-oxidizing bacterium isolated from sediment of a brackish lake in northern Japan.</title>
        <authorList>
            <person name="Kojima H."/>
            <person name="Mochizuki J."/>
            <person name="Kanda M."/>
            <person name="Watanabe T."/>
            <person name="Fukui M."/>
        </authorList>
    </citation>
    <scope>NUCLEOTIDE SEQUENCE</scope>
    <source>
        <strain evidence="4">Am19</strain>
    </source>
</reference>
<dbReference type="InterPro" id="IPR046342">
    <property type="entry name" value="CBS_dom_sf"/>
</dbReference>
<protein>
    <recommendedName>
        <fullName evidence="3">CBS domain-containing protein</fullName>
    </recommendedName>
</protein>
<evidence type="ECO:0000313" key="5">
    <source>
        <dbReference type="Proteomes" id="UP001054820"/>
    </source>
</evidence>
<proteinExistence type="predicted"/>
<sequence>MFIVYSPDGRSMIGAVQQLPALKVDPAQRINKIEEAELGALQVNVKSQQHGRKESTALNAYKKNQTKESGQIIVNVAEIMVSPVFTININSSIEEAWQLMQAKKIKHLPVLDNAELVGMCSQEDLLARMIVSKEGELEGVKQERVADVMQSGVVTTTIDTDIRHIAQALTGYQIDVLLIMSEYHQILGIVTESDLIRRLAKEPPIEIYT</sequence>